<accession>A0A9W7GHW3</accession>
<name>A0A9W7GHW3_9STRA</name>
<sequence length="249" mass="27552">MSSSSIAISESSPTPEPLFVLLALFFLTIFASMVTHDLTHPSSTSTPSGWSYIGSSNGVELYNKVVFVNDKTLLGVKGTATVEVPIKSILSTFFDISRSTSWIQDLYSVTETNYNKRSLSGRLRQRYRVAGGLVVKDREFVIDRTVKISKRTRTVLVDYKSVPLGTSEDLKICKNCVRARTPGTKWSFKSVEGEGKTSVSVEAVVDPGGGLPKVLVDLIQRKWPRNSIVRLAKEAKSKKIKGGGRWEDW</sequence>
<dbReference type="AlphaFoldDB" id="A0A9W7GHW3"/>
<dbReference type="EMBL" id="BRYA01000286">
    <property type="protein sequence ID" value="GMI46186.1"/>
    <property type="molecule type" value="Genomic_DNA"/>
</dbReference>
<dbReference type="InterPro" id="IPR023393">
    <property type="entry name" value="START-like_dom_sf"/>
</dbReference>
<evidence type="ECO:0000313" key="2">
    <source>
        <dbReference type="Proteomes" id="UP001165065"/>
    </source>
</evidence>
<dbReference type="Proteomes" id="UP001165065">
    <property type="component" value="Unassembled WGS sequence"/>
</dbReference>
<comment type="caution">
    <text evidence="1">The sequence shown here is derived from an EMBL/GenBank/DDBJ whole genome shotgun (WGS) entry which is preliminary data.</text>
</comment>
<reference evidence="2" key="1">
    <citation type="journal article" date="2023" name="Commun. Biol.">
        <title>Genome analysis of Parmales, the sister group of diatoms, reveals the evolutionary specialization of diatoms from phago-mixotrophs to photoautotrophs.</title>
        <authorList>
            <person name="Ban H."/>
            <person name="Sato S."/>
            <person name="Yoshikawa S."/>
            <person name="Yamada K."/>
            <person name="Nakamura Y."/>
            <person name="Ichinomiya M."/>
            <person name="Sato N."/>
            <person name="Blanc-Mathieu R."/>
            <person name="Endo H."/>
            <person name="Kuwata A."/>
            <person name="Ogata H."/>
        </authorList>
    </citation>
    <scope>NUCLEOTIDE SEQUENCE [LARGE SCALE GENOMIC DNA]</scope>
</reference>
<evidence type="ECO:0000313" key="1">
    <source>
        <dbReference type="EMBL" id="GMI46186.1"/>
    </source>
</evidence>
<evidence type="ECO:0008006" key="3">
    <source>
        <dbReference type="Google" id="ProtNLM"/>
    </source>
</evidence>
<gene>
    <name evidence="1" type="ORF">TrCOL_g4031</name>
</gene>
<dbReference type="SUPFAM" id="SSF55961">
    <property type="entry name" value="Bet v1-like"/>
    <property type="match status" value="1"/>
</dbReference>
<keyword evidence="2" id="KW-1185">Reference proteome</keyword>
<dbReference type="Gene3D" id="3.30.530.20">
    <property type="match status" value="1"/>
</dbReference>
<proteinExistence type="predicted"/>
<dbReference type="OrthoDB" id="204251at2759"/>
<protein>
    <recommendedName>
        <fullName evidence="3">START domain-containing protein</fullName>
    </recommendedName>
</protein>
<organism evidence="1 2">
    <name type="scientific">Triparma columacea</name>
    <dbReference type="NCBI Taxonomy" id="722753"/>
    <lineage>
        <taxon>Eukaryota</taxon>
        <taxon>Sar</taxon>
        <taxon>Stramenopiles</taxon>
        <taxon>Ochrophyta</taxon>
        <taxon>Bolidophyceae</taxon>
        <taxon>Parmales</taxon>
        <taxon>Triparmaceae</taxon>
        <taxon>Triparma</taxon>
    </lineage>
</organism>